<evidence type="ECO:0000256" key="1">
    <source>
        <dbReference type="SAM" id="SignalP"/>
    </source>
</evidence>
<evidence type="ECO:0000313" key="2">
    <source>
        <dbReference type="EMBL" id="RST91957.1"/>
    </source>
</evidence>
<dbReference type="Proteomes" id="UP000287239">
    <property type="component" value="Unassembled WGS sequence"/>
</dbReference>
<evidence type="ECO:0000313" key="3">
    <source>
        <dbReference type="Proteomes" id="UP000287239"/>
    </source>
</evidence>
<gene>
    <name evidence="2" type="ORF">CBF35_13495</name>
</gene>
<organism evidence="2 3">
    <name type="scientific">Vagococcus salmoninarum</name>
    <dbReference type="NCBI Taxonomy" id="2739"/>
    <lineage>
        <taxon>Bacteria</taxon>
        <taxon>Bacillati</taxon>
        <taxon>Bacillota</taxon>
        <taxon>Bacilli</taxon>
        <taxon>Lactobacillales</taxon>
        <taxon>Enterococcaceae</taxon>
        <taxon>Vagococcus</taxon>
    </lineage>
</organism>
<protein>
    <recommendedName>
        <fullName evidence="4">YbbR-like protein</fullName>
    </recommendedName>
</protein>
<dbReference type="Gene3D" id="2.170.120.30">
    <property type="match status" value="1"/>
</dbReference>
<accession>A0A429ZE35</accession>
<keyword evidence="1" id="KW-0732">Signal</keyword>
<dbReference type="AlphaFoldDB" id="A0A429ZE35"/>
<comment type="caution">
    <text evidence="2">The sequence shown here is derived from an EMBL/GenBank/DDBJ whole genome shotgun (WGS) entry which is preliminary data.</text>
</comment>
<dbReference type="Gene3D" id="2.170.120.40">
    <property type="entry name" value="YbbR-like domain"/>
    <property type="match status" value="2"/>
</dbReference>
<name>A0A429ZE35_9ENTE</name>
<dbReference type="GeneID" id="98569358"/>
<feature type="signal peptide" evidence="1">
    <location>
        <begin position="1"/>
        <end position="28"/>
    </location>
</feature>
<dbReference type="InterPro" id="IPR012505">
    <property type="entry name" value="YbbR"/>
</dbReference>
<dbReference type="InterPro" id="IPR053154">
    <property type="entry name" value="c-di-AMP_regulator"/>
</dbReference>
<dbReference type="OrthoDB" id="2960905at2"/>
<dbReference type="RefSeq" id="WP_126782024.1">
    <property type="nucleotide sequence ID" value="NZ_NGJU01000025.1"/>
</dbReference>
<dbReference type="PANTHER" id="PTHR37804">
    <property type="entry name" value="CDAA REGULATORY PROTEIN CDAR"/>
    <property type="match status" value="1"/>
</dbReference>
<proteinExistence type="predicted"/>
<reference evidence="2 3" key="1">
    <citation type="submission" date="2017-05" db="EMBL/GenBank/DDBJ databases">
        <title>Vagococcus spp. assemblies.</title>
        <authorList>
            <person name="Gulvik C.A."/>
        </authorList>
    </citation>
    <scope>NUCLEOTIDE SEQUENCE [LARGE SCALE GENOMIC DNA]</scope>
    <source>
        <strain evidence="2 3">NCFB 2777</strain>
    </source>
</reference>
<feature type="chain" id="PRO_5038764202" description="YbbR-like protein" evidence="1">
    <location>
        <begin position="29"/>
        <end position="334"/>
    </location>
</feature>
<sequence>MNKLTDSRWFTRILALFFALLLFFNANSDTTHFKFTTEAALTAVAENVPVRLKYDEKKYYVASYEATTTVYMTSANKVLLDIESDESTRMFKVEADLTEFSEGTYEVPLEIINLNKGIEGTLKDKTLHVRIEKRESRQFDVTPKVNDNLLKKGYSLENIVLEPAAVEITSGQNTLDAIDQVVASLDDDRDLSSDLSKRVDVVALDKDGNILSVIIVPTTVSMTVHVEAPSKAVPLTIKQSGAIPTGIKSFQFETEYENITIRGSRENIDKVEEVTLFIDTTTILDEKKEVFKLDIPDTVEAEPQSVKVSITPIKAEATKTNSTKAKVKESSEKK</sequence>
<dbReference type="EMBL" id="NGJU01000025">
    <property type="protein sequence ID" value="RST91957.1"/>
    <property type="molecule type" value="Genomic_DNA"/>
</dbReference>
<dbReference type="Pfam" id="PF07949">
    <property type="entry name" value="YbbR"/>
    <property type="match status" value="2"/>
</dbReference>
<keyword evidence="3" id="KW-1185">Reference proteome</keyword>
<dbReference type="PANTHER" id="PTHR37804:SF1">
    <property type="entry name" value="CDAA REGULATORY PROTEIN CDAR"/>
    <property type="match status" value="1"/>
</dbReference>
<evidence type="ECO:0008006" key="4">
    <source>
        <dbReference type="Google" id="ProtNLM"/>
    </source>
</evidence>